<evidence type="ECO:0000313" key="3">
    <source>
        <dbReference type="WBParaSite" id="L893_g1159.t1"/>
    </source>
</evidence>
<keyword evidence="1" id="KW-0175">Coiled coil</keyword>
<dbReference type="WBParaSite" id="L893_g1159.t1">
    <property type="protein sequence ID" value="L893_g1159.t1"/>
    <property type="gene ID" value="L893_g1159"/>
</dbReference>
<protein>
    <submittedName>
        <fullName evidence="3">Coiled-coil domain-containing protein 12</fullName>
    </submittedName>
</protein>
<dbReference type="PANTHER" id="PTHR31551:SF1">
    <property type="entry name" value="COILED-COIL DOMAIN-CONTAINING PROTEIN 12"/>
    <property type="match status" value="1"/>
</dbReference>
<sequence length="168" mass="19259">MGSSDEEEVCLVSEAEKIAAERKKRLMAMKSKVHGLEMREEDYVEEMEQDEPKANANRLPSFRSYEPEVFIEAGKNENRNLNLVDEHLTEQLADTNDTSVIQEISVNTLAPRKLDWDLKRDVKEKLEKLERQTQRAINQLIRQRLATGENDLATAVNSAMKAGLQEED</sequence>
<dbReference type="Pfam" id="PF08315">
    <property type="entry name" value="cwf18"/>
    <property type="match status" value="1"/>
</dbReference>
<dbReference type="GO" id="GO:0005684">
    <property type="term" value="C:U2-type spliceosomal complex"/>
    <property type="evidence" value="ECO:0007669"/>
    <property type="project" value="TreeGrafter"/>
</dbReference>
<dbReference type="PANTHER" id="PTHR31551">
    <property type="entry name" value="PRE-MRNA-SPLICING FACTOR CWF18"/>
    <property type="match status" value="1"/>
</dbReference>
<dbReference type="Proteomes" id="UP000095287">
    <property type="component" value="Unplaced"/>
</dbReference>
<name>A0A1I7Y157_9BILA</name>
<dbReference type="AlphaFoldDB" id="A0A1I7Y157"/>
<dbReference type="GO" id="GO:0071014">
    <property type="term" value="C:post-mRNA release spliceosomal complex"/>
    <property type="evidence" value="ECO:0007669"/>
    <property type="project" value="TreeGrafter"/>
</dbReference>
<reference evidence="3" key="1">
    <citation type="submission" date="2016-11" db="UniProtKB">
        <authorList>
            <consortium name="WormBaseParasite"/>
        </authorList>
    </citation>
    <scope>IDENTIFICATION</scope>
</reference>
<evidence type="ECO:0000256" key="1">
    <source>
        <dbReference type="SAM" id="Coils"/>
    </source>
</evidence>
<organism evidence="2 3">
    <name type="scientific">Steinernema glaseri</name>
    <dbReference type="NCBI Taxonomy" id="37863"/>
    <lineage>
        <taxon>Eukaryota</taxon>
        <taxon>Metazoa</taxon>
        <taxon>Ecdysozoa</taxon>
        <taxon>Nematoda</taxon>
        <taxon>Chromadorea</taxon>
        <taxon>Rhabditida</taxon>
        <taxon>Tylenchina</taxon>
        <taxon>Panagrolaimomorpha</taxon>
        <taxon>Strongyloidoidea</taxon>
        <taxon>Steinernematidae</taxon>
        <taxon>Steinernema</taxon>
    </lineage>
</organism>
<proteinExistence type="predicted"/>
<dbReference type="InterPro" id="IPR013169">
    <property type="entry name" value="mRNA_splic_Cwf18-like"/>
</dbReference>
<keyword evidence="2" id="KW-1185">Reference proteome</keyword>
<evidence type="ECO:0000313" key="2">
    <source>
        <dbReference type="Proteomes" id="UP000095287"/>
    </source>
</evidence>
<feature type="coiled-coil region" evidence="1">
    <location>
        <begin position="119"/>
        <end position="146"/>
    </location>
</feature>
<accession>A0A1I7Y157</accession>